<dbReference type="GO" id="GO:0005886">
    <property type="term" value="C:plasma membrane"/>
    <property type="evidence" value="ECO:0007669"/>
    <property type="project" value="TreeGrafter"/>
</dbReference>
<name>A0A9X2KJP9_9SPHN</name>
<feature type="transmembrane region" description="Helical" evidence="6">
    <location>
        <begin position="320"/>
        <end position="341"/>
    </location>
</feature>
<evidence type="ECO:0000313" key="9">
    <source>
        <dbReference type="Proteomes" id="UP001139451"/>
    </source>
</evidence>
<dbReference type="SUPFAM" id="SSF103473">
    <property type="entry name" value="MFS general substrate transporter"/>
    <property type="match status" value="1"/>
</dbReference>
<accession>A0A9X2KJP9</accession>
<keyword evidence="4 6" id="KW-1133">Transmembrane helix</keyword>
<feature type="transmembrane region" description="Helical" evidence="6">
    <location>
        <begin position="23"/>
        <end position="42"/>
    </location>
</feature>
<evidence type="ECO:0000256" key="1">
    <source>
        <dbReference type="ARBA" id="ARBA00004141"/>
    </source>
</evidence>
<feature type="transmembrane region" description="Helical" evidence="6">
    <location>
        <begin position="179"/>
        <end position="197"/>
    </location>
</feature>
<feature type="transmembrane region" description="Helical" evidence="6">
    <location>
        <begin position="62"/>
        <end position="78"/>
    </location>
</feature>
<sequence length="413" mass="44033">MHARTTSHATEAPNRSPIPMGEFVALIASIMALTALGIDSMLPALPAIGDELGVAEPNHRQYVITAFMLGFAVAQLFHGPLADRFGRKPVIVAALLLYVLTNAWAAFSSSFELLLAARAASGAAVAAGRVVTVALVRDCFAGRAMARVMSLAFMTFMIVPVLAPAFGQAMVIIFGDWRLIFGGVAAVSAGVLIWFTLRMPETLDREARDAFHLRNVFNGYGVMVRDRWAVGYTLASAAIWGCFFSFVGSIQQIVYDVFKRPELLTLVFGAIAGFMAAGAFLNSRLVMRLGMRFLSHLALVATLGISALHLAVILAGGENLWVFIALQAPMMAAMGLCNSNFSAMAMENMGDVAGTASSLQGFVQTMGAAVLGAVIGQSFDGSTVPLYTGFLTLGLTALLIIFVTERGRLFRRS</sequence>
<feature type="transmembrane region" description="Helical" evidence="6">
    <location>
        <begin position="385"/>
        <end position="404"/>
    </location>
</feature>
<evidence type="ECO:0000256" key="3">
    <source>
        <dbReference type="ARBA" id="ARBA00022692"/>
    </source>
</evidence>
<feature type="transmembrane region" description="Helical" evidence="6">
    <location>
        <begin position="113"/>
        <end position="136"/>
    </location>
</feature>
<dbReference type="InterPro" id="IPR011701">
    <property type="entry name" value="MFS"/>
</dbReference>
<reference evidence="8" key="1">
    <citation type="submission" date="2022-05" db="EMBL/GenBank/DDBJ databases">
        <title>Sphingomonas sp. strain MG17 Genome sequencing and assembly.</title>
        <authorList>
            <person name="Kim I."/>
        </authorList>
    </citation>
    <scope>NUCLEOTIDE SEQUENCE</scope>
    <source>
        <strain evidence="8">MG17</strain>
    </source>
</reference>
<evidence type="ECO:0000259" key="7">
    <source>
        <dbReference type="PROSITE" id="PS50850"/>
    </source>
</evidence>
<feature type="transmembrane region" description="Helical" evidence="6">
    <location>
        <begin position="148"/>
        <end position="173"/>
    </location>
</feature>
<dbReference type="Gene3D" id="1.20.1720.10">
    <property type="entry name" value="Multidrug resistance protein D"/>
    <property type="match status" value="1"/>
</dbReference>
<evidence type="ECO:0000256" key="6">
    <source>
        <dbReference type="SAM" id="Phobius"/>
    </source>
</evidence>
<dbReference type="CDD" id="cd17320">
    <property type="entry name" value="MFS_MdfA_MDR_like"/>
    <property type="match status" value="1"/>
</dbReference>
<feature type="transmembrane region" description="Helical" evidence="6">
    <location>
        <begin position="90"/>
        <end position="107"/>
    </location>
</feature>
<feature type="transmembrane region" description="Helical" evidence="6">
    <location>
        <begin position="263"/>
        <end position="281"/>
    </location>
</feature>
<dbReference type="PANTHER" id="PTHR23502">
    <property type="entry name" value="MAJOR FACILITATOR SUPERFAMILY"/>
    <property type="match status" value="1"/>
</dbReference>
<evidence type="ECO:0000256" key="5">
    <source>
        <dbReference type="ARBA" id="ARBA00023136"/>
    </source>
</evidence>
<protein>
    <submittedName>
        <fullName evidence="8">Multidrug effflux MFS transporter</fullName>
    </submittedName>
</protein>
<evidence type="ECO:0000256" key="4">
    <source>
        <dbReference type="ARBA" id="ARBA00022989"/>
    </source>
</evidence>
<feature type="transmembrane region" description="Helical" evidence="6">
    <location>
        <begin position="361"/>
        <end position="379"/>
    </location>
</feature>
<dbReference type="GO" id="GO:0022857">
    <property type="term" value="F:transmembrane transporter activity"/>
    <property type="evidence" value="ECO:0007669"/>
    <property type="project" value="InterPro"/>
</dbReference>
<dbReference type="PROSITE" id="PS50850">
    <property type="entry name" value="MFS"/>
    <property type="match status" value="1"/>
</dbReference>
<evidence type="ECO:0000256" key="2">
    <source>
        <dbReference type="ARBA" id="ARBA00022448"/>
    </source>
</evidence>
<feature type="domain" description="Major facilitator superfamily (MFS) profile" evidence="7">
    <location>
        <begin position="23"/>
        <end position="408"/>
    </location>
</feature>
<keyword evidence="5 6" id="KW-0472">Membrane</keyword>
<comment type="subcellular location">
    <subcellularLocation>
        <location evidence="1">Membrane</location>
        <topology evidence="1">Multi-pass membrane protein</topology>
    </subcellularLocation>
</comment>
<dbReference type="PANTHER" id="PTHR23502:SF132">
    <property type="entry name" value="POLYAMINE TRANSPORTER 2-RELATED"/>
    <property type="match status" value="1"/>
</dbReference>
<dbReference type="AlphaFoldDB" id="A0A9X2KJP9"/>
<comment type="caution">
    <text evidence="8">The sequence shown here is derived from an EMBL/GenBank/DDBJ whole genome shotgun (WGS) entry which is preliminary data.</text>
</comment>
<dbReference type="InterPro" id="IPR020846">
    <property type="entry name" value="MFS_dom"/>
</dbReference>
<organism evidence="8 9">
    <name type="scientific">Sphingomonas tagetis</name>
    <dbReference type="NCBI Taxonomy" id="2949092"/>
    <lineage>
        <taxon>Bacteria</taxon>
        <taxon>Pseudomonadati</taxon>
        <taxon>Pseudomonadota</taxon>
        <taxon>Alphaproteobacteria</taxon>
        <taxon>Sphingomonadales</taxon>
        <taxon>Sphingomonadaceae</taxon>
        <taxon>Sphingomonas</taxon>
    </lineage>
</organism>
<evidence type="ECO:0000313" key="8">
    <source>
        <dbReference type="EMBL" id="MCP3729714.1"/>
    </source>
</evidence>
<proteinExistence type="predicted"/>
<dbReference type="Proteomes" id="UP001139451">
    <property type="component" value="Unassembled WGS sequence"/>
</dbReference>
<keyword evidence="9" id="KW-1185">Reference proteome</keyword>
<gene>
    <name evidence="8" type="ORF">M9978_04660</name>
</gene>
<dbReference type="EMBL" id="JAMLDX010000002">
    <property type="protein sequence ID" value="MCP3729714.1"/>
    <property type="molecule type" value="Genomic_DNA"/>
</dbReference>
<feature type="transmembrane region" description="Helical" evidence="6">
    <location>
        <begin position="293"/>
        <end position="314"/>
    </location>
</feature>
<dbReference type="Pfam" id="PF07690">
    <property type="entry name" value="MFS_1"/>
    <property type="match status" value="1"/>
</dbReference>
<feature type="transmembrane region" description="Helical" evidence="6">
    <location>
        <begin position="229"/>
        <end position="251"/>
    </location>
</feature>
<dbReference type="InterPro" id="IPR036259">
    <property type="entry name" value="MFS_trans_sf"/>
</dbReference>
<keyword evidence="2" id="KW-0813">Transport</keyword>
<keyword evidence="3 6" id="KW-0812">Transmembrane</keyword>